<evidence type="ECO:0000256" key="3">
    <source>
        <dbReference type="ARBA" id="ARBA00022475"/>
    </source>
</evidence>
<dbReference type="InterPro" id="IPR022791">
    <property type="entry name" value="L-PG_synthase/AglD"/>
</dbReference>
<feature type="transmembrane region" description="Helical" evidence="7">
    <location>
        <begin position="126"/>
        <end position="142"/>
    </location>
</feature>
<dbReference type="NCBIfam" id="TIGR00374">
    <property type="entry name" value="flippase-like domain"/>
    <property type="match status" value="1"/>
</dbReference>
<dbReference type="GO" id="GO:0005886">
    <property type="term" value="C:plasma membrane"/>
    <property type="evidence" value="ECO:0007669"/>
    <property type="project" value="UniProtKB-SubCell"/>
</dbReference>
<evidence type="ECO:0000256" key="1">
    <source>
        <dbReference type="ARBA" id="ARBA00004651"/>
    </source>
</evidence>
<feature type="transmembrane region" description="Helical" evidence="7">
    <location>
        <begin position="148"/>
        <end position="166"/>
    </location>
</feature>
<keyword evidence="4 7" id="KW-0812">Transmembrane</keyword>
<dbReference type="Pfam" id="PF03706">
    <property type="entry name" value="LPG_synthase_TM"/>
    <property type="match status" value="1"/>
</dbReference>
<dbReference type="AlphaFoldDB" id="A0A075HBC0"/>
<comment type="subcellular location">
    <subcellularLocation>
        <location evidence="1">Cell membrane</location>
        <topology evidence="1">Multi-pass membrane protein</topology>
    </subcellularLocation>
</comment>
<sequence>MKFSKYFTKRTISIIIISVLFYTIFSLISDIQKISDEFTNINLLYIPLILSLHFLAMFIRSIRQKVFLDSLNIQLSLKQNIKLYFVGMSLMITPGGSGELIKNHILKEKFGHSYTKTIPVLLTEKYHNMLSVIPILLFFLLFEPSNEILIVTSIVTVILISIFVIVKNQKLCESTMTKIPRKWILKEIPKNVANFYDSLLVLFRRKILLSGLSIGILAWIADAVAIYFCFLSLNLDLNFIETTLTSFTPMIVGNILFVPGGLGVLEVGMTGLLLQSGVLISTSTALVLFIRFMLTWSSVIVGLFALKFAKFN</sequence>
<feature type="transmembrane region" description="Helical" evidence="7">
    <location>
        <begin position="207"/>
        <end position="233"/>
    </location>
</feature>
<dbReference type="PANTHER" id="PTHR39087">
    <property type="entry name" value="UPF0104 MEMBRANE PROTEIN MJ1595"/>
    <property type="match status" value="1"/>
</dbReference>
<accession>A0A075HBC0</accession>
<evidence type="ECO:0000256" key="4">
    <source>
        <dbReference type="ARBA" id="ARBA00022692"/>
    </source>
</evidence>
<dbReference type="EMBL" id="KF900909">
    <property type="protein sequence ID" value="AIF11078.1"/>
    <property type="molecule type" value="Genomic_DNA"/>
</dbReference>
<feature type="transmembrane region" description="Helical" evidence="7">
    <location>
        <begin position="286"/>
        <end position="306"/>
    </location>
</feature>
<feature type="transmembrane region" description="Helical" evidence="7">
    <location>
        <begin position="12"/>
        <end position="29"/>
    </location>
</feature>
<feature type="transmembrane region" description="Helical" evidence="7">
    <location>
        <begin position="253"/>
        <end position="274"/>
    </location>
</feature>
<keyword evidence="5 7" id="KW-1133">Transmembrane helix</keyword>
<keyword evidence="3" id="KW-1003">Cell membrane</keyword>
<reference evidence="8" key="1">
    <citation type="journal article" date="2014" name="Genome Biol. Evol.">
        <title>Pangenome evidence for extensive interdomain horizontal transfer affecting lineage core and shell genes in uncultured planktonic thaumarchaeota and euryarchaeota.</title>
        <authorList>
            <person name="Deschamps P."/>
            <person name="Zivanovic Y."/>
            <person name="Moreira D."/>
            <person name="Rodriguez-Valera F."/>
            <person name="Lopez-Garcia P."/>
        </authorList>
    </citation>
    <scope>NUCLEOTIDE SEQUENCE</scope>
</reference>
<proteinExistence type="inferred from homology"/>
<keyword evidence="6 7" id="KW-0472">Membrane</keyword>
<name>A0A075HBC0_9ARCH</name>
<evidence type="ECO:0000313" key="8">
    <source>
        <dbReference type="EMBL" id="AIF11078.1"/>
    </source>
</evidence>
<organism evidence="8">
    <name type="scientific">uncultured marine thaumarchaeote KM3_49_A08</name>
    <dbReference type="NCBI Taxonomy" id="1456171"/>
    <lineage>
        <taxon>Archaea</taxon>
        <taxon>Nitrososphaerota</taxon>
        <taxon>environmental samples</taxon>
    </lineage>
</organism>
<evidence type="ECO:0000256" key="2">
    <source>
        <dbReference type="ARBA" id="ARBA00011061"/>
    </source>
</evidence>
<comment type="similarity">
    <text evidence="2">Belongs to the UPF0104 family.</text>
</comment>
<evidence type="ECO:0000256" key="6">
    <source>
        <dbReference type="ARBA" id="ARBA00023136"/>
    </source>
</evidence>
<protein>
    <submittedName>
        <fullName evidence="8">Putative integral membrane protein</fullName>
    </submittedName>
</protein>
<evidence type="ECO:0000256" key="7">
    <source>
        <dbReference type="SAM" id="Phobius"/>
    </source>
</evidence>
<feature type="transmembrane region" description="Helical" evidence="7">
    <location>
        <begin position="41"/>
        <end position="59"/>
    </location>
</feature>
<dbReference type="PANTHER" id="PTHR39087:SF2">
    <property type="entry name" value="UPF0104 MEMBRANE PROTEIN MJ1595"/>
    <property type="match status" value="1"/>
</dbReference>
<evidence type="ECO:0000256" key="5">
    <source>
        <dbReference type="ARBA" id="ARBA00022989"/>
    </source>
</evidence>